<sequence>EVVLIWHGVPDATSYTVASQPNYNIEGLGYTTTAKTILTGLQNGRSYLVSVTAESADLASFPSVLNITGSGLVIAPIAPVVPTRPYYDETEYGSAPQPNDNPFNNNYNNMDDNDGRIQNVPEEKNNLTWISIVVVVGVLFIMFVFLITVAICAGKNRKPLLRNGGCCWCFHCASGVKSCSCRGCCCDDDEYDGPYY</sequence>
<evidence type="ECO:0000313" key="3">
    <source>
        <dbReference type="Proteomes" id="UP000007875"/>
    </source>
</evidence>
<dbReference type="InParanoid" id="H2Z3X0"/>
<dbReference type="Ensembl" id="ENSCSAVT00000012425.1">
    <property type="protein sequence ID" value="ENSCSAVP00000012282.1"/>
    <property type="gene ID" value="ENSCSAVG00000007234.1"/>
</dbReference>
<reference evidence="2" key="2">
    <citation type="submission" date="2025-08" db="UniProtKB">
        <authorList>
            <consortium name="Ensembl"/>
        </authorList>
    </citation>
    <scope>IDENTIFICATION</scope>
</reference>
<name>H2Z3X0_CIOSA</name>
<accession>H2Z3X0</accession>
<reference evidence="2" key="3">
    <citation type="submission" date="2025-09" db="UniProtKB">
        <authorList>
            <consortium name="Ensembl"/>
        </authorList>
    </citation>
    <scope>IDENTIFICATION</scope>
</reference>
<proteinExistence type="predicted"/>
<dbReference type="GeneTree" id="ENSGT00390000003233"/>
<keyword evidence="3" id="KW-1185">Reference proteome</keyword>
<dbReference type="InterPro" id="IPR036116">
    <property type="entry name" value="FN3_sf"/>
</dbReference>
<evidence type="ECO:0008006" key="4">
    <source>
        <dbReference type="Google" id="ProtNLM"/>
    </source>
</evidence>
<dbReference type="AlphaFoldDB" id="H2Z3X0"/>
<keyword evidence="1" id="KW-0812">Transmembrane</keyword>
<reference evidence="3" key="1">
    <citation type="submission" date="2003-08" db="EMBL/GenBank/DDBJ databases">
        <authorList>
            <person name="Birren B."/>
            <person name="Nusbaum C."/>
            <person name="Abebe A."/>
            <person name="Abouelleil A."/>
            <person name="Adekoya E."/>
            <person name="Ait-zahra M."/>
            <person name="Allen N."/>
            <person name="Allen T."/>
            <person name="An P."/>
            <person name="Anderson M."/>
            <person name="Anderson S."/>
            <person name="Arachchi H."/>
            <person name="Armbruster J."/>
            <person name="Bachantsang P."/>
            <person name="Baldwin J."/>
            <person name="Barry A."/>
            <person name="Bayul T."/>
            <person name="Blitshsteyn B."/>
            <person name="Bloom T."/>
            <person name="Blye J."/>
            <person name="Boguslavskiy L."/>
            <person name="Borowsky M."/>
            <person name="Boukhgalter B."/>
            <person name="Brunache A."/>
            <person name="Butler J."/>
            <person name="Calixte N."/>
            <person name="Calvo S."/>
            <person name="Camarata J."/>
            <person name="Campo K."/>
            <person name="Chang J."/>
            <person name="Cheshatsang Y."/>
            <person name="Citroen M."/>
            <person name="Collymore A."/>
            <person name="Considine T."/>
            <person name="Cook A."/>
            <person name="Cooke P."/>
            <person name="Corum B."/>
            <person name="Cuomo C."/>
            <person name="David R."/>
            <person name="Dawoe T."/>
            <person name="Degray S."/>
            <person name="Dodge S."/>
            <person name="Dooley K."/>
            <person name="Dorje P."/>
            <person name="Dorjee K."/>
            <person name="Dorris L."/>
            <person name="Duffey N."/>
            <person name="Dupes A."/>
            <person name="Elkins T."/>
            <person name="Engels R."/>
            <person name="Erickson J."/>
            <person name="Farina A."/>
            <person name="Faro S."/>
            <person name="Ferreira P."/>
            <person name="Fischer H."/>
            <person name="Fitzgerald M."/>
            <person name="Foley K."/>
            <person name="Gage D."/>
            <person name="Galagan J."/>
            <person name="Gearin G."/>
            <person name="Gnerre S."/>
            <person name="Gnirke A."/>
            <person name="Goyette A."/>
            <person name="Graham J."/>
            <person name="Grandbois E."/>
            <person name="Gyaltsen K."/>
            <person name="Hafez N."/>
            <person name="Hagopian D."/>
            <person name="Hagos B."/>
            <person name="Hall J."/>
            <person name="Hatcher B."/>
            <person name="Heller A."/>
            <person name="Higgins H."/>
            <person name="Honan T."/>
            <person name="Horn A."/>
            <person name="Houde N."/>
            <person name="Hughes L."/>
            <person name="Hulme W."/>
            <person name="Husby E."/>
            <person name="Iliev I."/>
            <person name="Jaffe D."/>
            <person name="Jones C."/>
            <person name="Kamal M."/>
            <person name="Kamat A."/>
            <person name="Kamvysselis M."/>
            <person name="Karlsson E."/>
            <person name="Kells C."/>
            <person name="Kieu A."/>
            <person name="Kisner P."/>
            <person name="Kodira C."/>
            <person name="Kulbokas E."/>
            <person name="Labutti K."/>
            <person name="Lama D."/>
            <person name="Landers T."/>
            <person name="Leger J."/>
            <person name="Levine S."/>
            <person name="Lewis D."/>
            <person name="Lewis T."/>
            <person name="Lindblad-toh K."/>
            <person name="Liu X."/>
            <person name="Lokyitsang T."/>
            <person name="Lokyitsang Y."/>
            <person name="Lucien O."/>
            <person name="Lui A."/>
            <person name="Ma L.J."/>
            <person name="Mabbitt R."/>
            <person name="Macdonald J."/>
            <person name="Maclean C."/>
            <person name="Major J."/>
            <person name="Manning J."/>
            <person name="Marabella R."/>
            <person name="Maru K."/>
            <person name="Matthews C."/>
            <person name="Mauceli E."/>
            <person name="Mccarthy M."/>
            <person name="Mcdonough S."/>
            <person name="Mcghee T."/>
            <person name="Meldrim J."/>
            <person name="Meneus L."/>
            <person name="Mesirov J."/>
            <person name="Mihalev A."/>
            <person name="Mihova T."/>
            <person name="Mikkelsen T."/>
            <person name="Mlenga V."/>
            <person name="Moru K."/>
            <person name="Mozes J."/>
            <person name="Mulrain L."/>
            <person name="Munson G."/>
            <person name="Naylor J."/>
            <person name="Newes C."/>
            <person name="Nguyen C."/>
            <person name="Nguyen N."/>
            <person name="Nguyen T."/>
            <person name="Nicol R."/>
            <person name="Nielsen C."/>
            <person name="Nizzari M."/>
            <person name="Norbu C."/>
            <person name="Norbu N."/>
            <person name="O'donnell P."/>
            <person name="Okoawo O."/>
            <person name="O'leary S."/>
            <person name="Omotosho B."/>
            <person name="O'neill K."/>
            <person name="Osman S."/>
            <person name="Parker S."/>
            <person name="Perrin D."/>
            <person name="Phunkhang P."/>
            <person name="Piqani B."/>
            <person name="Purcell S."/>
            <person name="Rachupka T."/>
            <person name="Ramasamy U."/>
            <person name="Rameau R."/>
            <person name="Ray V."/>
            <person name="Raymond C."/>
            <person name="Retta R."/>
            <person name="Richardson S."/>
            <person name="Rise C."/>
            <person name="Rodriguez J."/>
            <person name="Rogers J."/>
            <person name="Rogov P."/>
            <person name="Rutman M."/>
            <person name="Schupbach R."/>
            <person name="Seaman C."/>
            <person name="Settipalli S."/>
            <person name="Sharpe T."/>
            <person name="Sheridan J."/>
            <person name="Sherpa N."/>
            <person name="Shi J."/>
            <person name="Smirnov S."/>
            <person name="Smith C."/>
            <person name="Sougnez C."/>
            <person name="Spencer B."/>
            <person name="Stalker J."/>
            <person name="Stange-thomann N."/>
            <person name="Stavropoulos S."/>
            <person name="Stetson K."/>
            <person name="Stone C."/>
            <person name="Stone S."/>
            <person name="Stubbs M."/>
            <person name="Talamas J."/>
            <person name="Tchuinga P."/>
            <person name="Tenzing P."/>
            <person name="Tesfaye S."/>
            <person name="Theodore J."/>
            <person name="Thoulutsang Y."/>
            <person name="Topham K."/>
            <person name="Towey S."/>
            <person name="Tsamla T."/>
            <person name="Tsomo N."/>
            <person name="Vallee D."/>
            <person name="Vassiliev H."/>
            <person name="Venkataraman V."/>
            <person name="Vinson J."/>
            <person name="Vo A."/>
            <person name="Wade C."/>
            <person name="Wang S."/>
            <person name="Wangchuk T."/>
            <person name="Wangdi T."/>
            <person name="Whittaker C."/>
            <person name="Wilkinson J."/>
            <person name="Wu Y."/>
            <person name="Wyman D."/>
            <person name="Yadav S."/>
            <person name="Yang S."/>
            <person name="Yang X."/>
            <person name="Yeager S."/>
            <person name="Yee E."/>
            <person name="Young G."/>
            <person name="Zainoun J."/>
            <person name="Zembeck L."/>
            <person name="Zimmer A."/>
            <person name="Zody M."/>
            <person name="Lander E."/>
        </authorList>
    </citation>
    <scope>NUCLEOTIDE SEQUENCE [LARGE SCALE GENOMIC DNA]</scope>
</reference>
<keyword evidence="1" id="KW-0472">Membrane</keyword>
<evidence type="ECO:0000313" key="2">
    <source>
        <dbReference type="Ensembl" id="ENSCSAVP00000012282.1"/>
    </source>
</evidence>
<keyword evidence="1" id="KW-1133">Transmembrane helix</keyword>
<organism evidence="2 3">
    <name type="scientific">Ciona savignyi</name>
    <name type="common">Pacific transparent sea squirt</name>
    <dbReference type="NCBI Taxonomy" id="51511"/>
    <lineage>
        <taxon>Eukaryota</taxon>
        <taxon>Metazoa</taxon>
        <taxon>Chordata</taxon>
        <taxon>Tunicata</taxon>
        <taxon>Ascidiacea</taxon>
        <taxon>Phlebobranchia</taxon>
        <taxon>Cionidae</taxon>
        <taxon>Ciona</taxon>
    </lineage>
</organism>
<evidence type="ECO:0000256" key="1">
    <source>
        <dbReference type="SAM" id="Phobius"/>
    </source>
</evidence>
<protein>
    <recommendedName>
        <fullName evidence="4">Fibronectin type-III domain-containing protein</fullName>
    </recommendedName>
</protein>
<feature type="transmembrane region" description="Helical" evidence="1">
    <location>
        <begin position="127"/>
        <end position="153"/>
    </location>
</feature>
<dbReference type="Proteomes" id="UP000007875">
    <property type="component" value="Unassembled WGS sequence"/>
</dbReference>
<dbReference type="SUPFAM" id="SSF49265">
    <property type="entry name" value="Fibronectin type III"/>
    <property type="match status" value="1"/>
</dbReference>
<dbReference type="HOGENOM" id="CLU_1392995_0_0_1"/>
<dbReference type="OMA" id="EETSIQY"/>